<evidence type="ECO:0000256" key="1">
    <source>
        <dbReference type="SAM" id="Coils"/>
    </source>
</evidence>
<dbReference type="EMBL" id="CVTD020000017">
    <property type="protein sequence ID" value="CRZ34926.1"/>
    <property type="molecule type" value="Genomic_DNA"/>
</dbReference>
<protein>
    <submittedName>
        <fullName evidence="2">Uncharacterized protein</fullName>
    </submittedName>
</protein>
<sequence>MEKLRIQTGVKTYEIEDENGNVLGTINIYPRDFNIGKRAKEAQKKIEEYINEAEILAVENEEDAIDKITEIDNKIKEQLDYIFNSKVSETVFKGLHCLDVVASTGKYFIESFLDTILPVLSKELDAAVKASEKNIEQYTGQVKKYDRRTAN</sequence>
<name>A0A0H5SJF9_HERHM</name>
<reference evidence="2 3" key="1">
    <citation type="submission" date="2015-06" db="EMBL/GenBank/DDBJ databases">
        <authorList>
            <person name="Wibberg Daniel"/>
        </authorList>
    </citation>
    <scope>NUCLEOTIDE SEQUENCE [LARGE SCALE GENOMIC DNA]</scope>
    <source>
        <strain evidence="2 3">T3/55T</strain>
    </source>
</reference>
<proteinExistence type="predicted"/>
<evidence type="ECO:0000313" key="2">
    <source>
        <dbReference type="EMBL" id="CRZ34926.1"/>
    </source>
</evidence>
<dbReference type="OrthoDB" id="2061894at2"/>
<dbReference type="Proteomes" id="UP000236497">
    <property type="component" value="Unassembled WGS sequence"/>
</dbReference>
<dbReference type="RefSeq" id="WP_103203029.1">
    <property type="nucleotide sequence ID" value="NZ_CVTD020000017.1"/>
</dbReference>
<evidence type="ECO:0000313" key="3">
    <source>
        <dbReference type="Proteomes" id="UP000236497"/>
    </source>
</evidence>
<accession>A0A0H5SJF9</accession>
<keyword evidence="3" id="KW-1185">Reference proteome</keyword>
<feature type="coiled-coil region" evidence="1">
    <location>
        <begin position="121"/>
        <end position="148"/>
    </location>
</feature>
<organism evidence="2 3">
    <name type="scientific">Herbinix hemicellulosilytica</name>
    <dbReference type="NCBI Taxonomy" id="1564487"/>
    <lineage>
        <taxon>Bacteria</taxon>
        <taxon>Bacillati</taxon>
        <taxon>Bacillota</taxon>
        <taxon>Clostridia</taxon>
        <taxon>Lachnospirales</taxon>
        <taxon>Lachnospiraceae</taxon>
        <taxon>Herbinix</taxon>
    </lineage>
</organism>
<gene>
    <name evidence="2" type="ORF">HHT355_1726</name>
</gene>
<keyword evidence="1" id="KW-0175">Coiled coil</keyword>
<dbReference type="AlphaFoldDB" id="A0A0H5SJF9"/>